<dbReference type="Proteomes" id="UP000231070">
    <property type="component" value="Unassembled WGS sequence"/>
</dbReference>
<dbReference type="RefSeq" id="WP_100082475.1">
    <property type="nucleotide sequence ID" value="NZ_NQVN01000019.1"/>
</dbReference>
<dbReference type="Pfam" id="PF05035">
    <property type="entry name" value="DGOK"/>
    <property type="match status" value="1"/>
</dbReference>
<organism evidence="1 2">
    <name type="scientific">Pleomorphomonas carboxyditropha</name>
    <dbReference type="NCBI Taxonomy" id="2023338"/>
    <lineage>
        <taxon>Bacteria</taxon>
        <taxon>Pseudomonadati</taxon>
        <taxon>Pseudomonadota</taxon>
        <taxon>Alphaproteobacteria</taxon>
        <taxon>Hyphomicrobiales</taxon>
        <taxon>Pleomorphomonadaceae</taxon>
        <taxon>Pleomorphomonas</taxon>
    </lineage>
</organism>
<dbReference type="GO" id="GO:0008671">
    <property type="term" value="F:2-dehydro-3-deoxygalactonokinase activity"/>
    <property type="evidence" value="ECO:0007669"/>
    <property type="project" value="InterPro"/>
</dbReference>
<protein>
    <recommendedName>
        <fullName evidence="3">2-dehydro-3-deoxygalactonokinase</fullName>
    </recommendedName>
</protein>
<gene>
    <name evidence="1" type="ORF">CJ014_21075</name>
</gene>
<dbReference type="InterPro" id="IPR042258">
    <property type="entry name" value="DGOK_N"/>
</dbReference>
<sequence length="330" mass="33388">MLIATLDTGTTNTRVVAWRDGAPVAEAGRPVGVRDTAITGSTDKLKAAVGEALAEAIAGADVAPGEDRLYLASGMITSNAGLREIPHLAAPAGKAELAAGMQAVELPGVCDRPIWLIPGVKSHGGGVGLDDCDAMDIMRGEETEAMGVLSALGIGGPAVLALPGSHAKFVGIDAAGRITGSMTTISGELLDAISRHTLIAGSVDHGFADEVEPEALLKGAAMGAKLGVARSAFLVRLLDLFGDLDRNGRASFLLGAVLAGDLAALKSGASLKGTAESRIIVAGKAGLRDALVALFTADRHFTGPVETVPDGIHSVSALGAMEIARARKLI</sequence>
<evidence type="ECO:0000313" key="2">
    <source>
        <dbReference type="Proteomes" id="UP000231070"/>
    </source>
</evidence>
<dbReference type="InterPro" id="IPR042257">
    <property type="entry name" value="DGOK_C"/>
</dbReference>
<keyword evidence="2" id="KW-1185">Reference proteome</keyword>
<proteinExistence type="predicted"/>
<dbReference type="Gene3D" id="3.30.420.310">
    <property type="entry name" value="2-keto-3-deoxy-galactonokinase, C-terminal domain"/>
    <property type="match status" value="1"/>
</dbReference>
<name>A0A2G9WRK6_9HYPH</name>
<dbReference type="AlphaFoldDB" id="A0A2G9WRK6"/>
<dbReference type="Gene3D" id="3.30.420.300">
    <property type="entry name" value="2-keto-3-deoxy-galactonokinase, substrate binding domain"/>
    <property type="match status" value="1"/>
</dbReference>
<dbReference type="CDD" id="cd24012">
    <property type="entry name" value="ASKHA_NBD_KDGal-kinase"/>
    <property type="match status" value="1"/>
</dbReference>
<evidence type="ECO:0000313" key="1">
    <source>
        <dbReference type="EMBL" id="PIO97304.1"/>
    </source>
</evidence>
<dbReference type="InterPro" id="IPR007729">
    <property type="entry name" value="DGOK"/>
</dbReference>
<dbReference type="GO" id="GO:0034194">
    <property type="term" value="P:D-galactonate catabolic process"/>
    <property type="evidence" value="ECO:0007669"/>
    <property type="project" value="InterPro"/>
</dbReference>
<reference evidence="1 2" key="1">
    <citation type="submission" date="2017-08" db="EMBL/GenBank/DDBJ databases">
        <title>Pleomorphomonas carboxidotrophicus sp. nov., a new mesophilic hydrogenogenic carboxidotroph.</title>
        <authorList>
            <person name="Esquivel-Elizondo S."/>
            <person name="Krajmalnik-Brown R."/>
            <person name="Maldonado J."/>
        </authorList>
    </citation>
    <scope>NUCLEOTIDE SEQUENCE [LARGE SCALE GENOMIC DNA]</scope>
    <source>
        <strain evidence="1 2">SVCO-16</strain>
    </source>
</reference>
<evidence type="ECO:0008006" key="3">
    <source>
        <dbReference type="Google" id="ProtNLM"/>
    </source>
</evidence>
<accession>A0A2G9WRK6</accession>
<comment type="caution">
    <text evidence="1">The sequence shown here is derived from an EMBL/GenBank/DDBJ whole genome shotgun (WGS) entry which is preliminary data.</text>
</comment>
<dbReference type="OrthoDB" id="256574at2"/>
<dbReference type="EMBL" id="NQVN01000019">
    <property type="protein sequence ID" value="PIO97304.1"/>
    <property type="molecule type" value="Genomic_DNA"/>
</dbReference>